<dbReference type="GO" id="GO:0008483">
    <property type="term" value="F:transaminase activity"/>
    <property type="evidence" value="ECO:0007669"/>
    <property type="project" value="UniProtKB-KW"/>
</dbReference>
<name>L0F9U5_DESDL</name>
<dbReference type="InterPro" id="IPR004839">
    <property type="entry name" value="Aminotransferase_I/II_large"/>
</dbReference>
<evidence type="ECO:0000256" key="5">
    <source>
        <dbReference type="ARBA" id="ARBA00022679"/>
    </source>
</evidence>
<evidence type="ECO:0000256" key="6">
    <source>
        <dbReference type="ARBA" id="ARBA00022898"/>
    </source>
</evidence>
<proteinExistence type="inferred from homology"/>
<feature type="domain" description="Aminotransferase class I/classII large" evidence="7">
    <location>
        <begin position="44"/>
        <end position="380"/>
    </location>
</feature>
<evidence type="ECO:0000313" key="8">
    <source>
        <dbReference type="EMBL" id="AGA69718.1"/>
    </source>
</evidence>
<dbReference type="EMBL" id="CP003344">
    <property type="protein sequence ID" value="AGA69718.1"/>
    <property type="molecule type" value="Genomic_DNA"/>
</dbReference>
<keyword evidence="4 8" id="KW-0032">Aminotransferase</keyword>
<dbReference type="Proteomes" id="UP000010797">
    <property type="component" value="Chromosome"/>
</dbReference>
<sequence>MKYANWMKNVGEGFIGEMLRAAQNPEMISFAGGLPALELFPTHELQDAFQKVFEEQGSSALQYSQTAGYPKLREWLASQHQRNERLARIQEVIITTGSQQGLSLLAQTFLDPGDTVFVETPTYLGAIQAFEGFRANFQMIPCDVEGIIPSELERALQHTTPKFLYLIPNYQNPTGKVMGLERRKELLKVAQKYDLLLVEDNPYGELRYEGESIPHLVELGEHVVYLGTFSKVLAPGLRVGYVLADEDIIMHLEQTKEGVDLHSNNLTQRAVYQYLKQDLLPDHIQKLRQVYDVRRKAMVEAIHTYLGEQIEMVVPSGGLFLWGKLSGVQDSFDYVEDMIKQNVLYVPGALFYADGRVSNEMRLNYSCSTPEVIEEGIKRLAKGLRK</sequence>
<dbReference type="AlphaFoldDB" id="L0F9U5"/>
<keyword evidence="9" id="KW-1185">Reference proteome</keyword>
<dbReference type="PANTHER" id="PTHR42790:SF19">
    <property type="entry name" value="KYNURENINE_ALPHA-AMINOADIPATE AMINOTRANSFERASE, MITOCHONDRIAL"/>
    <property type="match status" value="1"/>
</dbReference>
<keyword evidence="5 8" id="KW-0808">Transferase</keyword>
<evidence type="ECO:0000259" key="7">
    <source>
        <dbReference type="Pfam" id="PF00155"/>
    </source>
</evidence>
<reference evidence="9" key="1">
    <citation type="submission" date="2012-02" db="EMBL/GenBank/DDBJ databases">
        <title>Complete sequence of Desulfitobacterium dichloroeliminans LMG P-21439.</title>
        <authorList>
            <person name="Lucas S."/>
            <person name="Han J."/>
            <person name="Lapidus A."/>
            <person name="Cheng J.-F."/>
            <person name="Goodwin L."/>
            <person name="Pitluck S."/>
            <person name="Peters L."/>
            <person name="Ovchinnikova G."/>
            <person name="Teshima H."/>
            <person name="Detter J.C."/>
            <person name="Han C."/>
            <person name="Tapia R."/>
            <person name="Land M."/>
            <person name="Hauser L."/>
            <person name="Kyrpides N."/>
            <person name="Ivanova N."/>
            <person name="Pagani I."/>
            <person name="Kruse T."/>
            <person name="de Vos W.M."/>
            <person name="Boon N."/>
            <person name="Smidt H."/>
            <person name="Woyke T."/>
        </authorList>
    </citation>
    <scope>NUCLEOTIDE SEQUENCE [LARGE SCALE GENOMIC DNA]</scope>
    <source>
        <strain evidence="9">LMG P-21439 / DCA1</strain>
    </source>
</reference>
<evidence type="ECO:0000256" key="2">
    <source>
        <dbReference type="ARBA" id="ARBA00007441"/>
    </source>
</evidence>
<protein>
    <submittedName>
        <fullName evidence="8">Transcriptional regulator with HTH domain and aminotransferase domain</fullName>
    </submittedName>
</protein>
<dbReference type="GO" id="GO:0030170">
    <property type="term" value="F:pyridoxal phosphate binding"/>
    <property type="evidence" value="ECO:0007669"/>
    <property type="project" value="InterPro"/>
</dbReference>
<dbReference type="InterPro" id="IPR050859">
    <property type="entry name" value="Class-I_PLP-dep_aminotransf"/>
</dbReference>
<evidence type="ECO:0000313" key="9">
    <source>
        <dbReference type="Proteomes" id="UP000010797"/>
    </source>
</evidence>
<dbReference type="PANTHER" id="PTHR42790">
    <property type="entry name" value="AMINOTRANSFERASE"/>
    <property type="match status" value="1"/>
</dbReference>
<dbReference type="HOGENOM" id="CLU_017584_0_6_9"/>
<dbReference type="SUPFAM" id="SSF53383">
    <property type="entry name" value="PLP-dependent transferases"/>
    <property type="match status" value="1"/>
</dbReference>
<dbReference type="CDD" id="cd00609">
    <property type="entry name" value="AAT_like"/>
    <property type="match status" value="1"/>
</dbReference>
<dbReference type="Gene3D" id="3.90.1150.10">
    <property type="entry name" value="Aspartate Aminotransferase, domain 1"/>
    <property type="match status" value="1"/>
</dbReference>
<dbReference type="Gene3D" id="3.40.640.10">
    <property type="entry name" value="Type I PLP-dependent aspartate aminotransferase-like (Major domain)"/>
    <property type="match status" value="1"/>
</dbReference>
<evidence type="ECO:0000256" key="3">
    <source>
        <dbReference type="ARBA" id="ARBA00011738"/>
    </source>
</evidence>
<organism evidence="8 9">
    <name type="scientific">Desulfitobacterium dichloroeliminans (strain LMG P-21439 / DCA1)</name>
    <dbReference type="NCBI Taxonomy" id="871963"/>
    <lineage>
        <taxon>Bacteria</taxon>
        <taxon>Bacillati</taxon>
        <taxon>Bacillota</taxon>
        <taxon>Clostridia</taxon>
        <taxon>Eubacteriales</taxon>
        <taxon>Desulfitobacteriaceae</taxon>
        <taxon>Desulfitobacterium</taxon>
    </lineage>
</organism>
<dbReference type="InterPro" id="IPR015421">
    <property type="entry name" value="PyrdxlP-dep_Trfase_major"/>
</dbReference>
<dbReference type="GO" id="GO:1901605">
    <property type="term" value="P:alpha-amino acid metabolic process"/>
    <property type="evidence" value="ECO:0007669"/>
    <property type="project" value="TreeGrafter"/>
</dbReference>
<dbReference type="STRING" id="871963.Desdi_2288"/>
<dbReference type="Pfam" id="PF00155">
    <property type="entry name" value="Aminotran_1_2"/>
    <property type="match status" value="1"/>
</dbReference>
<accession>L0F9U5</accession>
<comment type="similarity">
    <text evidence="2">Belongs to the class-I pyridoxal-phosphate-dependent aminotransferase family.</text>
</comment>
<comment type="subunit">
    <text evidence="3">Homodimer.</text>
</comment>
<gene>
    <name evidence="8" type="ordered locus">Desdi_2288</name>
</gene>
<dbReference type="KEGG" id="ddl:Desdi_2288"/>
<evidence type="ECO:0000256" key="4">
    <source>
        <dbReference type="ARBA" id="ARBA00022576"/>
    </source>
</evidence>
<dbReference type="InterPro" id="IPR015422">
    <property type="entry name" value="PyrdxlP-dep_Trfase_small"/>
</dbReference>
<dbReference type="eggNOG" id="COG1167">
    <property type="taxonomic scope" value="Bacteria"/>
</dbReference>
<dbReference type="RefSeq" id="WP_015262694.1">
    <property type="nucleotide sequence ID" value="NC_019903.1"/>
</dbReference>
<comment type="cofactor">
    <cofactor evidence="1">
        <name>pyridoxal 5'-phosphate</name>
        <dbReference type="ChEBI" id="CHEBI:597326"/>
    </cofactor>
</comment>
<dbReference type="OrthoDB" id="9808770at2"/>
<dbReference type="InterPro" id="IPR015424">
    <property type="entry name" value="PyrdxlP-dep_Trfase"/>
</dbReference>
<keyword evidence="6" id="KW-0663">Pyridoxal phosphate</keyword>
<evidence type="ECO:0000256" key="1">
    <source>
        <dbReference type="ARBA" id="ARBA00001933"/>
    </source>
</evidence>
<dbReference type="FunFam" id="3.40.640.10:FF:000053">
    <property type="entry name" value="Aminotransferase, class I"/>
    <property type="match status" value="1"/>
</dbReference>